<dbReference type="InterPro" id="IPR048846">
    <property type="entry name" value="PaaX-like_central"/>
</dbReference>
<name>A0A1G2IQE1_9BACT</name>
<evidence type="ECO:0000313" key="3">
    <source>
        <dbReference type="Proteomes" id="UP000178632"/>
    </source>
</evidence>
<organism evidence="2 3">
    <name type="scientific">Candidatus Staskawiczbacteria bacterium RIFCSPLOWO2_12_FULL_37_15</name>
    <dbReference type="NCBI Taxonomy" id="1802218"/>
    <lineage>
        <taxon>Bacteria</taxon>
        <taxon>Candidatus Staskawicziibacteriota</taxon>
    </lineage>
</organism>
<reference evidence="2 3" key="1">
    <citation type="journal article" date="2016" name="Nat. Commun.">
        <title>Thousands of microbial genomes shed light on interconnected biogeochemical processes in an aquifer system.</title>
        <authorList>
            <person name="Anantharaman K."/>
            <person name="Brown C.T."/>
            <person name="Hug L.A."/>
            <person name="Sharon I."/>
            <person name="Castelle C.J."/>
            <person name="Probst A.J."/>
            <person name="Thomas B.C."/>
            <person name="Singh A."/>
            <person name="Wilkins M.J."/>
            <person name="Karaoz U."/>
            <person name="Brodie E.L."/>
            <person name="Williams K.H."/>
            <person name="Hubbard S.S."/>
            <person name="Banfield J.F."/>
        </authorList>
    </citation>
    <scope>NUCLEOTIDE SEQUENCE [LARGE SCALE GENOMIC DNA]</scope>
</reference>
<feature type="domain" description="Transcriptional repressor PaaX-like central Cas2-like" evidence="1">
    <location>
        <begin position="104"/>
        <end position="171"/>
    </location>
</feature>
<dbReference type="Gene3D" id="3.30.70.2650">
    <property type="match status" value="1"/>
</dbReference>
<protein>
    <recommendedName>
        <fullName evidence="1">Transcriptional repressor PaaX-like central Cas2-like domain-containing protein</fullName>
    </recommendedName>
</protein>
<evidence type="ECO:0000259" key="1">
    <source>
        <dbReference type="Pfam" id="PF20803"/>
    </source>
</evidence>
<accession>A0A1G2IQE1</accession>
<dbReference type="EMBL" id="MHPE01000019">
    <property type="protein sequence ID" value="OGZ77006.1"/>
    <property type="molecule type" value="Genomic_DNA"/>
</dbReference>
<dbReference type="Pfam" id="PF20803">
    <property type="entry name" value="PaaX_M"/>
    <property type="match status" value="1"/>
</dbReference>
<gene>
    <name evidence="2" type="ORF">A3G45_00670</name>
</gene>
<dbReference type="AlphaFoldDB" id="A0A1G2IQE1"/>
<dbReference type="Proteomes" id="UP000178632">
    <property type="component" value="Unassembled WGS sequence"/>
</dbReference>
<proteinExistence type="predicted"/>
<sequence length="175" mass="21137">MRLPITDKFLLDLLELTSDTAHFIFRRRRTFEDLMPGPKDPSFEIYRRFKNRKEFNKLIYYLKKNNFIKAENLKGMPAVLLTKKGKNKAIKASFKIEDSKRKNRRDGKWIMIIFDIPQNRKKDRSLLRSVLKNLGYKLFQQSVWITPYDVFEKTEKSLQFYSLDKYVRIFLVNKI</sequence>
<evidence type="ECO:0000313" key="2">
    <source>
        <dbReference type="EMBL" id="OGZ77006.1"/>
    </source>
</evidence>
<comment type="caution">
    <text evidence="2">The sequence shown here is derived from an EMBL/GenBank/DDBJ whole genome shotgun (WGS) entry which is preliminary data.</text>
</comment>